<dbReference type="PANTHER" id="PTHR13812:SF19">
    <property type="entry name" value="KETIMINE REDUCTASE MU-CRYSTALLIN"/>
    <property type="match status" value="1"/>
</dbReference>
<evidence type="ECO:0000313" key="3">
    <source>
        <dbReference type="Proteomes" id="UP000292781"/>
    </source>
</evidence>
<accession>A0A4V2KUE4</accession>
<dbReference type="PIRSF" id="PIRSF001439">
    <property type="entry name" value="CryM"/>
    <property type="match status" value="1"/>
</dbReference>
<evidence type="ECO:0000313" key="2">
    <source>
        <dbReference type="EMBL" id="TBW41215.1"/>
    </source>
</evidence>
<comment type="similarity">
    <text evidence="1">Belongs to the ornithine cyclodeaminase/mu-crystallin family.</text>
</comment>
<dbReference type="SUPFAM" id="SSF51735">
    <property type="entry name" value="NAD(P)-binding Rossmann-fold domains"/>
    <property type="match status" value="1"/>
</dbReference>
<evidence type="ECO:0000256" key="1">
    <source>
        <dbReference type="ARBA" id="ARBA00008903"/>
    </source>
</evidence>
<sequence length="322" mass="33827">MRTIDAETIDRVLTRADMVAALRAGFAEAMVTPVRHHHTLARAGEPTAMLLLMPAWSDTAETIGEDAVMGVKLVSVVPGNAARGLPSVVGAYVLMSGVTGEPLAVIDGSRLTLWRTAAASALAADHLARVDAQRMVMVGAGALAEHLIEAHTAIRPIREVRVWNRSLERAQELAAKFADRAFTVTATDDLEGAVVAADLVSTATMSSDPVVRGAWLAPGTHLDLVGAYTPKMRETDDTAIGRARIYVDTRAGALAEAGDLVQPITEGRITAADVVGDLADLCRGTVAGRGGAEEITLFKSVGTALEDLVAARLVWRRVAALG</sequence>
<gene>
    <name evidence="2" type="ORF">EYW49_00330</name>
</gene>
<dbReference type="AlphaFoldDB" id="A0A4V2KUE4"/>
<comment type="caution">
    <text evidence="2">The sequence shown here is derived from an EMBL/GenBank/DDBJ whole genome shotgun (WGS) entry which is preliminary data.</text>
</comment>
<dbReference type="Proteomes" id="UP000292781">
    <property type="component" value="Unassembled WGS sequence"/>
</dbReference>
<name>A0A4V2KUE4_9HYPH</name>
<dbReference type="NCBIfam" id="NF004793">
    <property type="entry name" value="PRK06141.1"/>
    <property type="match status" value="1"/>
</dbReference>
<dbReference type="FunFam" id="3.40.50.720:FF:000311">
    <property type="entry name" value="Ornithine cyclodeaminase"/>
    <property type="match status" value="1"/>
</dbReference>
<keyword evidence="3" id="KW-1185">Reference proteome</keyword>
<dbReference type="GO" id="GO:0019752">
    <property type="term" value="P:carboxylic acid metabolic process"/>
    <property type="evidence" value="ECO:0007669"/>
    <property type="project" value="UniProtKB-ARBA"/>
</dbReference>
<dbReference type="InterPro" id="IPR036291">
    <property type="entry name" value="NAD(P)-bd_dom_sf"/>
</dbReference>
<dbReference type="Gene3D" id="3.40.50.720">
    <property type="entry name" value="NAD(P)-binding Rossmann-like Domain"/>
    <property type="match status" value="1"/>
</dbReference>
<dbReference type="InterPro" id="IPR023401">
    <property type="entry name" value="ODC_N"/>
</dbReference>
<dbReference type="EMBL" id="SJFN01000001">
    <property type="protein sequence ID" value="TBW41215.1"/>
    <property type="molecule type" value="Genomic_DNA"/>
</dbReference>
<dbReference type="GO" id="GO:0016491">
    <property type="term" value="F:oxidoreductase activity"/>
    <property type="evidence" value="ECO:0007669"/>
    <property type="project" value="UniProtKB-ARBA"/>
</dbReference>
<organism evidence="2 3">
    <name type="scientific">Siculibacillus lacustris</name>
    <dbReference type="NCBI Taxonomy" id="1549641"/>
    <lineage>
        <taxon>Bacteria</taxon>
        <taxon>Pseudomonadati</taxon>
        <taxon>Pseudomonadota</taxon>
        <taxon>Alphaproteobacteria</taxon>
        <taxon>Hyphomicrobiales</taxon>
        <taxon>Ancalomicrobiaceae</taxon>
        <taxon>Siculibacillus</taxon>
    </lineage>
</organism>
<dbReference type="PANTHER" id="PTHR13812">
    <property type="entry name" value="KETIMINE REDUCTASE MU-CRYSTALLIN"/>
    <property type="match status" value="1"/>
</dbReference>
<dbReference type="OrthoDB" id="9785971at2"/>
<dbReference type="Gene3D" id="3.30.1780.10">
    <property type="entry name" value="ornithine cyclodeaminase, domain 1"/>
    <property type="match status" value="1"/>
</dbReference>
<dbReference type="Pfam" id="PF02423">
    <property type="entry name" value="OCD_Mu_crystall"/>
    <property type="match status" value="1"/>
</dbReference>
<reference evidence="2 3" key="1">
    <citation type="submission" date="2019-02" db="EMBL/GenBank/DDBJ databases">
        <title>Siculibacillus lacustris gen. nov., sp. nov., a new rosette-forming bacterium isolated from a freshwater crater lake (Lake St. Ana, Romania).</title>
        <authorList>
            <person name="Felfoldi T."/>
            <person name="Marton Z."/>
            <person name="Szabo A."/>
            <person name="Mentes A."/>
            <person name="Boka K."/>
            <person name="Marialigeti K."/>
            <person name="Mathe I."/>
            <person name="Koncz M."/>
            <person name="Schumann P."/>
            <person name="Toth E."/>
        </authorList>
    </citation>
    <scope>NUCLEOTIDE SEQUENCE [LARGE SCALE GENOMIC DNA]</scope>
    <source>
        <strain evidence="2 3">SA-279</strain>
    </source>
</reference>
<protein>
    <submittedName>
        <fullName evidence="2">Ornithine cyclodeaminase family protein</fullName>
    </submittedName>
</protein>
<dbReference type="RefSeq" id="WP_131304762.1">
    <property type="nucleotide sequence ID" value="NZ_SJFN01000001.1"/>
</dbReference>
<dbReference type="InterPro" id="IPR003462">
    <property type="entry name" value="ODC_Mu_crystall"/>
</dbReference>
<dbReference type="GO" id="GO:0005737">
    <property type="term" value="C:cytoplasm"/>
    <property type="evidence" value="ECO:0007669"/>
    <property type="project" value="TreeGrafter"/>
</dbReference>
<proteinExistence type="inferred from homology"/>